<dbReference type="FunFam" id="3.30.40.10:FF:000208">
    <property type="entry name" value="Zinc finger protein-related isoform 1"/>
    <property type="match status" value="1"/>
</dbReference>
<dbReference type="GO" id="GO:0061630">
    <property type="term" value="F:ubiquitin protein ligase activity"/>
    <property type="evidence" value="ECO:0007669"/>
    <property type="project" value="TreeGrafter"/>
</dbReference>
<evidence type="ECO:0000256" key="2">
    <source>
        <dbReference type="ARBA" id="ARBA00022771"/>
    </source>
</evidence>
<dbReference type="PROSITE" id="PS51266">
    <property type="entry name" value="ZF_CHY"/>
    <property type="match status" value="1"/>
</dbReference>
<evidence type="ECO:0008006" key="11">
    <source>
        <dbReference type="Google" id="ProtNLM"/>
    </source>
</evidence>
<dbReference type="InterPro" id="IPR013083">
    <property type="entry name" value="Znf_RING/FYVE/PHD"/>
</dbReference>
<dbReference type="STRING" id="296587.C1FJV3"/>
<dbReference type="Pfam" id="PF05495">
    <property type="entry name" value="zf-CHY"/>
    <property type="match status" value="1"/>
</dbReference>
<dbReference type="PROSITE" id="PS51270">
    <property type="entry name" value="ZF_CTCHY"/>
    <property type="match status" value="1"/>
</dbReference>
<dbReference type="Proteomes" id="UP000002009">
    <property type="component" value="Chromosome 12"/>
</dbReference>
<dbReference type="GO" id="GO:0006879">
    <property type="term" value="P:intracellular iron ion homeostasis"/>
    <property type="evidence" value="ECO:0007669"/>
    <property type="project" value="UniProtKB-ARBA"/>
</dbReference>
<evidence type="ECO:0000256" key="3">
    <source>
        <dbReference type="ARBA" id="ARBA00022833"/>
    </source>
</evidence>
<gene>
    <name evidence="9" type="ORF">MICPUN_62852</name>
</gene>
<dbReference type="GeneID" id="8248292"/>
<evidence type="ECO:0000313" key="9">
    <source>
        <dbReference type="EMBL" id="ACO70411.1"/>
    </source>
</evidence>
<keyword evidence="1" id="KW-0479">Metal-binding</keyword>
<dbReference type="OrthoDB" id="497986at2759"/>
<proteinExistence type="predicted"/>
<dbReference type="CDD" id="cd16464">
    <property type="entry name" value="RING-H2_Pirh2-like"/>
    <property type="match status" value="1"/>
</dbReference>
<dbReference type="InterPro" id="IPR037274">
    <property type="entry name" value="Znf_CHY_sf"/>
</dbReference>
<dbReference type="InParanoid" id="C1FJV3"/>
<dbReference type="OMA" id="ARWICAQ"/>
<dbReference type="Pfam" id="PF13639">
    <property type="entry name" value="zf-RING_2"/>
    <property type="match status" value="1"/>
</dbReference>
<dbReference type="PANTHER" id="PTHR21319:SF0">
    <property type="entry name" value="AND RING FINGER DOMAIN PROTEIN, PUTATIVE (AFU_ORTHOLOGUE AFUA_1G08900)-RELATED"/>
    <property type="match status" value="1"/>
</dbReference>
<dbReference type="Pfam" id="PF14599">
    <property type="entry name" value="zinc_ribbon_6"/>
    <property type="match status" value="1"/>
</dbReference>
<dbReference type="GO" id="GO:0016567">
    <property type="term" value="P:protein ubiquitination"/>
    <property type="evidence" value="ECO:0007669"/>
    <property type="project" value="TreeGrafter"/>
</dbReference>
<dbReference type="FunCoup" id="C1FJV3">
    <property type="interactions" value="56"/>
</dbReference>
<evidence type="ECO:0000259" key="8">
    <source>
        <dbReference type="PROSITE" id="PS51270"/>
    </source>
</evidence>
<dbReference type="GO" id="GO:0006511">
    <property type="term" value="P:ubiquitin-dependent protein catabolic process"/>
    <property type="evidence" value="ECO:0007669"/>
    <property type="project" value="TreeGrafter"/>
</dbReference>
<dbReference type="Gene3D" id="3.30.40.10">
    <property type="entry name" value="Zinc/RING finger domain, C3HC4 (zinc finger)"/>
    <property type="match status" value="1"/>
</dbReference>
<accession>C1FJV3</accession>
<evidence type="ECO:0000256" key="4">
    <source>
        <dbReference type="PROSITE-ProRule" id="PRU00601"/>
    </source>
</evidence>
<feature type="region of interest" description="Disordered" evidence="5">
    <location>
        <begin position="246"/>
        <end position="282"/>
    </location>
</feature>
<name>C1FJV3_MICCC</name>
<dbReference type="SUPFAM" id="SSF57850">
    <property type="entry name" value="RING/U-box"/>
    <property type="match status" value="1"/>
</dbReference>
<dbReference type="CDD" id="cd12108">
    <property type="entry name" value="Hr-like"/>
    <property type="match status" value="2"/>
</dbReference>
<dbReference type="KEGG" id="mis:MICPUN_62852"/>
<dbReference type="GO" id="GO:0005634">
    <property type="term" value="C:nucleus"/>
    <property type="evidence" value="ECO:0007669"/>
    <property type="project" value="TreeGrafter"/>
</dbReference>
<evidence type="ECO:0000259" key="7">
    <source>
        <dbReference type="PROSITE" id="PS51266"/>
    </source>
</evidence>
<dbReference type="Gene3D" id="2.20.28.10">
    <property type="match status" value="1"/>
</dbReference>
<dbReference type="SMART" id="SM00184">
    <property type="entry name" value="RING"/>
    <property type="match status" value="1"/>
</dbReference>
<dbReference type="PANTHER" id="PTHR21319">
    <property type="entry name" value="RING FINGER AND CHY ZINC FINGER DOMAIN-CONTAINING PROTEIN 1"/>
    <property type="match status" value="1"/>
</dbReference>
<evidence type="ECO:0000313" key="10">
    <source>
        <dbReference type="Proteomes" id="UP000002009"/>
    </source>
</evidence>
<feature type="region of interest" description="Disordered" evidence="5">
    <location>
        <begin position="680"/>
        <end position="711"/>
    </location>
</feature>
<organism evidence="9 10">
    <name type="scientific">Micromonas commoda (strain RCC299 / NOUM17 / CCMP2709)</name>
    <name type="common">Picoplanktonic green alga</name>
    <dbReference type="NCBI Taxonomy" id="296587"/>
    <lineage>
        <taxon>Eukaryota</taxon>
        <taxon>Viridiplantae</taxon>
        <taxon>Chlorophyta</taxon>
        <taxon>Mamiellophyceae</taxon>
        <taxon>Mamiellales</taxon>
        <taxon>Mamiellaceae</taxon>
        <taxon>Micromonas</taxon>
    </lineage>
</organism>
<dbReference type="SUPFAM" id="SSF161219">
    <property type="entry name" value="CHY zinc finger-like"/>
    <property type="match status" value="1"/>
</dbReference>
<dbReference type="GO" id="GO:0008270">
    <property type="term" value="F:zinc ion binding"/>
    <property type="evidence" value="ECO:0007669"/>
    <property type="project" value="UniProtKB-KW"/>
</dbReference>
<dbReference type="AlphaFoldDB" id="C1FJV3"/>
<evidence type="ECO:0000259" key="6">
    <source>
        <dbReference type="PROSITE" id="PS50089"/>
    </source>
</evidence>
<keyword evidence="10" id="KW-1185">Reference proteome</keyword>
<dbReference type="InterPro" id="IPR017921">
    <property type="entry name" value="Znf_CTCHY"/>
</dbReference>
<dbReference type="InterPro" id="IPR001841">
    <property type="entry name" value="Znf_RING"/>
</dbReference>
<feature type="compositionally biased region" description="Low complexity" evidence="5">
    <location>
        <begin position="687"/>
        <end position="700"/>
    </location>
</feature>
<feature type="domain" description="CHY-type" evidence="7">
    <location>
        <begin position="744"/>
        <end position="811"/>
    </location>
</feature>
<dbReference type="PROSITE" id="PS50089">
    <property type="entry name" value="ZF_RING_2"/>
    <property type="match status" value="1"/>
</dbReference>
<evidence type="ECO:0000256" key="1">
    <source>
        <dbReference type="ARBA" id="ARBA00022723"/>
    </source>
</evidence>
<evidence type="ECO:0000256" key="5">
    <source>
        <dbReference type="SAM" id="MobiDB-lite"/>
    </source>
</evidence>
<keyword evidence="2 4" id="KW-0863">Zinc-finger</keyword>
<dbReference type="eggNOG" id="KOG1940">
    <property type="taxonomic scope" value="Eukaryota"/>
</dbReference>
<dbReference type="SUPFAM" id="SSF161245">
    <property type="entry name" value="Zinc hairpin stack"/>
    <property type="match status" value="1"/>
</dbReference>
<feature type="domain" description="CTCHY-type" evidence="8">
    <location>
        <begin position="813"/>
        <end position="877"/>
    </location>
</feature>
<dbReference type="InterPro" id="IPR008913">
    <property type="entry name" value="Znf_CHY"/>
</dbReference>
<feature type="domain" description="RING-type" evidence="6">
    <location>
        <begin position="896"/>
        <end position="938"/>
    </location>
</feature>
<keyword evidence="3" id="KW-0862">Zinc</keyword>
<dbReference type="InterPro" id="IPR039512">
    <property type="entry name" value="RCHY1_zinc-ribbon"/>
</dbReference>
<dbReference type="EMBL" id="CP001577">
    <property type="protein sequence ID" value="ACO70411.1"/>
    <property type="molecule type" value="Genomic_DNA"/>
</dbReference>
<sequence length="1027" mass="110499">MPVAPKRTVGSSEPSAYERFHSTFQAAVTQELEALVGDLRSAAARVADQPVNLSDPPRGDGAEDASGSLKALVDELVARWGFVLATYRAHVAAEDEVVLPALAARVSNVAHAYELEHEAEDSLFDGITQALDEAVELIAANDGGGPAPTDAEGRERLQGAIQRAARTAHATKTALAQHLAKEAAHLVPLMDGAFAPDEQTALVERFIASVPAAWVGPVLARGPTQGEQGPLRTLIASWLARGETGGGVTEGKGLSDDPSDGGKSEGDQPPAKRSRSGADAGVSTQAVGPIDHIFQFHAALRRELRRLESDVLALPKPEETAKRAAALRTLEGRFVFFWGVYRAHSRSEDELVFPALENKDELHNVSHSYTLDHEHEAELFVEVDACLRDLREHAGLAGDEGGVDGEKVHDAMEAKGSDRRMDPKTRAAIMEVERRLQAACVAVKVCLETHVAREEAELWPLFEKHFTSAEQGRLVGLIIGRTGAEVLQSMLSWQRKALTEEEKAAMIGSMRDASRNTRFASWLETWWSSEEQTAGTEGGEDLGATTAGSERLTETNDGRANDAGVDAAAVDGLGQVQEYLRRRADGDASTTGVAKAAALAAAAAADKSGYTPSWDDMFRMNRQQLEQAARTLSRDDSLAPERKAYLMQHLLAARWICAQQRAKQLKKGEKGEDVDILDEGGVPGERAAVGNGAADAGVDGAAEKTGTAPPSDTAEAALALAGAPGLASYHKGASDDVVLCQPVGGEEVLGCKHYARKVRLVAACCGAAHVCRFCHDESEDHTIDRYATKEMICMRCAARQPSAKECRECGNVVARYFCSVCNFWDDSGNDVYHCPFCNVCRRGEGLGKDFFHCMQCNSCVSLTMGPHVCPAAKNAKGDEGGGGGGTVFAGSMESECPVCKDFLFYSDTPVKCLPCGHFMHTSCFQAYTKHYYTCPLCRKSLGDFSAYFRMLDAILAEEEEANATPGDDEEQPKRAKQRVACNDCGVESLAPFHFVYHACAECRSYNTRVLAVVPPSEVAKEEAKNDK</sequence>
<protein>
    <recommendedName>
        <fullName evidence="11">Zinc finger protein</fullName>
    </recommendedName>
</protein>
<dbReference type="InterPro" id="IPR037275">
    <property type="entry name" value="Znf_CTCHY_sf"/>
</dbReference>
<reference evidence="9 10" key="1">
    <citation type="journal article" date="2009" name="Science">
        <title>Green evolution and dynamic adaptations revealed by genomes of the marine picoeukaryotes Micromonas.</title>
        <authorList>
            <person name="Worden A.Z."/>
            <person name="Lee J.H."/>
            <person name="Mock T."/>
            <person name="Rouze P."/>
            <person name="Simmons M.P."/>
            <person name="Aerts A.L."/>
            <person name="Allen A.E."/>
            <person name="Cuvelier M.L."/>
            <person name="Derelle E."/>
            <person name="Everett M.V."/>
            <person name="Foulon E."/>
            <person name="Grimwood J."/>
            <person name="Gundlach H."/>
            <person name="Henrissat B."/>
            <person name="Napoli C."/>
            <person name="McDonald S.M."/>
            <person name="Parker M.S."/>
            <person name="Rombauts S."/>
            <person name="Salamov A."/>
            <person name="Von Dassow P."/>
            <person name="Badger J.H."/>
            <person name="Coutinho P.M."/>
            <person name="Demir E."/>
            <person name="Dubchak I."/>
            <person name="Gentemann C."/>
            <person name="Eikrem W."/>
            <person name="Gready J.E."/>
            <person name="John U."/>
            <person name="Lanier W."/>
            <person name="Lindquist E.A."/>
            <person name="Lucas S."/>
            <person name="Mayer K.F."/>
            <person name="Moreau H."/>
            <person name="Not F."/>
            <person name="Otillar R."/>
            <person name="Panaud O."/>
            <person name="Pangilinan J."/>
            <person name="Paulsen I."/>
            <person name="Piegu B."/>
            <person name="Poliakov A."/>
            <person name="Robbens S."/>
            <person name="Schmutz J."/>
            <person name="Toulza E."/>
            <person name="Wyss T."/>
            <person name="Zelensky A."/>
            <person name="Zhou K."/>
            <person name="Armbrust E.V."/>
            <person name="Bhattacharya D."/>
            <person name="Goodenough U.W."/>
            <person name="Van de Peer Y."/>
            <person name="Grigoriev I.V."/>
        </authorList>
    </citation>
    <scope>NUCLEOTIDE SEQUENCE [LARGE SCALE GENOMIC DNA]</scope>
    <source>
        <strain evidence="10">RCC299 / NOUM17</strain>
    </source>
</reference>
<dbReference type="RefSeq" id="XP_002509153.1">
    <property type="nucleotide sequence ID" value="XM_002509107.1"/>
</dbReference>
<dbReference type="Gene3D" id="1.20.120.520">
    <property type="entry name" value="nmb1532 protein domain like"/>
    <property type="match status" value="2"/>
</dbReference>